<organism evidence="2 3">
    <name type="scientific">Kingdonia uniflora</name>
    <dbReference type="NCBI Taxonomy" id="39325"/>
    <lineage>
        <taxon>Eukaryota</taxon>
        <taxon>Viridiplantae</taxon>
        <taxon>Streptophyta</taxon>
        <taxon>Embryophyta</taxon>
        <taxon>Tracheophyta</taxon>
        <taxon>Spermatophyta</taxon>
        <taxon>Magnoliopsida</taxon>
        <taxon>Ranunculales</taxon>
        <taxon>Circaeasteraceae</taxon>
        <taxon>Kingdonia</taxon>
    </lineage>
</organism>
<dbReference type="PANTHER" id="PTHR45763">
    <property type="entry name" value="HYDROLASE, ALPHA/BETA FOLD FAMILY PROTEIN, EXPRESSED-RELATED"/>
    <property type="match status" value="1"/>
</dbReference>
<comment type="caution">
    <text evidence="2">The sequence shown here is derived from an EMBL/GenBank/DDBJ whole genome shotgun (WGS) entry which is preliminary data.</text>
</comment>
<protein>
    <submittedName>
        <fullName evidence="2">Uncharacterized protein</fullName>
    </submittedName>
</protein>
<feature type="region of interest" description="Disordered" evidence="1">
    <location>
        <begin position="13"/>
        <end position="42"/>
    </location>
</feature>
<dbReference type="EMBL" id="JACGCM010001756">
    <property type="protein sequence ID" value="KAF6150123.1"/>
    <property type="molecule type" value="Genomic_DNA"/>
</dbReference>
<evidence type="ECO:0000313" key="3">
    <source>
        <dbReference type="Proteomes" id="UP000541444"/>
    </source>
</evidence>
<name>A0A7J7M5H9_9MAGN</name>
<feature type="non-terminal residue" evidence="2">
    <location>
        <position position="1"/>
    </location>
</feature>
<dbReference type="PANTHER" id="PTHR45763:SF51">
    <property type="entry name" value="ALPHA_BETA-HYDROLASES SUPERFAMILY PROTEIN"/>
    <property type="match status" value="1"/>
</dbReference>
<reference evidence="2 3" key="1">
    <citation type="journal article" date="2020" name="IScience">
        <title>Genome Sequencing of the Endangered Kingdonia uniflora (Circaeasteraceae, Ranunculales) Reveals Potential Mechanisms of Evolutionary Specialization.</title>
        <authorList>
            <person name="Sun Y."/>
            <person name="Deng T."/>
            <person name="Zhang A."/>
            <person name="Moore M.J."/>
            <person name="Landis J.B."/>
            <person name="Lin N."/>
            <person name="Zhang H."/>
            <person name="Zhang X."/>
            <person name="Huang J."/>
            <person name="Zhang X."/>
            <person name="Sun H."/>
            <person name="Wang H."/>
        </authorList>
    </citation>
    <scope>NUCLEOTIDE SEQUENCE [LARGE SCALE GENOMIC DNA]</scope>
    <source>
        <strain evidence="2">TB1705</strain>
        <tissue evidence="2">Leaf</tissue>
    </source>
</reference>
<gene>
    <name evidence="2" type="ORF">GIB67_023330</name>
</gene>
<accession>A0A7J7M5H9</accession>
<evidence type="ECO:0000256" key="1">
    <source>
        <dbReference type="SAM" id="MobiDB-lite"/>
    </source>
</evidence>
<dbReference type="OrthoDB" id="1728933at2759"/>
<evidence type="ECO:0000313" key="2">
    <source>
        <dbReference type="EMBL" id="KAF6150123.1"/>
    </source>
</evidence>
<keyword evidence="3" id="KW-1185">Reference proteome</keyword>
<dbReference type="Proteomes" id="UP000541444">
    <property type="component" value="Unassembled WGS sequence"/>
</dbReference>
<dbReference type="AlphaFoldDB" id="A0A7J7M5H9"/>
<proteinExistence type="predicted"/>
<sequence length="81" mass="8966">MAVLNKKILAISARAHPRKSKQNTAFGRPQENDPNPKHTIKSTTLDVEELADQMELGSKFYVMGYSMEGRQFGAPSSTSLI</sequence>